<dbReference type="EMBL" id="UINC01062317">
    <property type="protein sequence ID" value="SVB88818.1"/>
    <property type="molecule type" value="Genomic_DNA"/>
</dbReference>
<evidence type="ECO:0000256" key="2">
    <source>
        <dbReference type="ARBA" id="ARBA00023002"/>
    </source>
</evidence>
<dbReference type="InterPro" id="IPR050642">
    <property type="entry name" value="PDH_E1_Alpha_Subunit"/>
</dbReference>
<dbReference type="PANTHER" id="PTHR11516">
    <property type="entry name" value="PYRUVATE DEHYDROGENASE E1 COMPONENT, ALPHA SUBUNIT BACTERIAL AND ORGANELLAR"/>
    <property type="match status" value="1"/>
</dbReference>
<dbReference type="AlphaFoldDB" id="A0A382HNF0"/>
<proteinExistence type="predicted"/>
<accession>A0A382HNF0</accession>
<evidence type="ECO:0000259" key="4">
    <source>
        <dbReference type="Pfam" id="PF00676"/>
    </source>
</evidence>
<dbReference type="GO" id="GO:0006086">
    <property type="term" value="P:pyruvate decarboxylation to acetyl-CoA"/>
    <property type="evidence" value="ECO:0007669"/>
    <property type="project" value="TreeGrafter"/>
</dbReference>
<keyword evidence="3" id="KW-0786">Thiamine pyrophosphate</keyword>
<evidence type="ECO:0000313" key="5">
    <source>
        <dbReference type="EMBL" id="SVB88818.1"/>
    </source>
</evidence>
<dbReference type="Pfam" id="PF00676">
    <property type="entry name" value="E1_dh"/>
    <property type="match status" value="1"/>
</dbReference>
<protein>
    <recommendedName>
        <fullName evidence="4">Dehydrogenase E1 component domain-containing protein</fullName>
    </recommendedName>
</protein>
<organism evidence="5">
    <name type="scientific">marine metagenome</name>
    <dbReference type="NCBI Taxonomy" id="408172"/>
    <lineage>
        <taxon>unclassified sequences</taxon>
        <taxon>metagenomes</taxon>
        <taxon>ecological metagenomes</taxon>
    </lineage>
</organism>
<dbReference type="SUPFAM" id="SSF52518">
    <property type="entry name" value="Thiamin diphosphate-binding fold (THDP-binding)"/>
    <property type="match status" value="1"/>
</dbReference>
<feature type="non-terminal residue" evidence="5">
    <location>
        <position position="1"/>
    </location>
</feature>
<keyword evidence="2" id="KW-0560">Oxidoreductase</keyword>
<feature type="domain" description="Dehydrogenase E1 component" evidence="4">
    <location>
        <begin position="5"/>
        <end position="111"/>
    </location>
</feature>
<gene>
    <name evidence="5" type="ORF">METZ01_LOCUS241672</name>
</gene>
<reference evidence="5" key="1">
    <citation type="submission" date="2018-05" db="EMBL/GenBank/DDBJ databases">
        <authorList>
            <person name="Lanie J.A."/>
            <person name="Ng W.-L."/>
            <person name="Kazmierczak K.M."/>
            <person name="Andrzejewski T.M."/>
            <person name="Davidsen T.M."/>
            <person name="Wayne K.J."/>
            <person name="Tettelin H."/>
            <person name="Glass J.I."/>
            <person name="Rusch D."/>
            <person name="Podicherti R."/>
            <person name="Tsui H.-C.T."/>
            <person name="Winkler M.E."/>
        </authorList>
    </citation>
    <scope>NUCLEOTIDE SEQUENCE</scope>
</reference>
<dbReference type="PANTHER" id="PTHR11516:SF60">
    <property type="entry name" value="PYRUVATE DEHYDROGENASE E1 COMPONENT SUBUNIT ALPHA"/>
    <property type="match status" value="1"/>
</dbReference>
<evidence type="ECO:0000256" key="3">
    <source>
        <dbReference type="ARBA" id="ARBA00023052"/>
    </source>
</evidence>
<dbReference type="InterPro" id="IPR029061">
    <property type="entry name" value="THDP-binding"/>
</dbReference>
<evidence type="ECO:0000256" key="1">
    <source>
        <dbReference type="ARBA" id="ARBA00001964"/>
    </source>
</evidence>
<dbReference type="GO" id="GO:0004739">
    <property type="term" value="F:pyruvate dehydrogenase (acetyl-transferring) activity"/>
    <property type="evidence" value="ECO:0007669"/>
    <property type="project" value="TreeGrafter"/>
</dbReference>
<sequence>LCYGGKPSSLIKELLGHEDGCAYGMGGSASIQSKDINMFGHDGLMGSQVPIAVGHALSSKKFTVAIMGDASAEEDYVLSSIAWAATKKLPIIFIVEDNNLSILTEKKVRRNWSMVDLAKSVNCEAHECTDDPRDMEKAFNSMQSMPCLFNVNTNRLWWHAGAGIDEEKKDTLADITKELKLDALKEKTKLMNEDLWKKAL</sequence>
<dbReference type="Gene3D" id="3.40.50.970">
    <property type="match status" value="1"/>
</dbReference>
<name>A0A382HNF0_9ZZZZ</name>
<dbReference type="InterPro" id="IPR001017">
    <property type="entry name" value="DH_E1"/>
</dbReference>
<comment type="cofactor">
    <cofactor evidence="1">
        <name>thiamine diphosphate</name>
        <dbReference type="ChEBI" id="CHEBI:58937"/>
    </cofactor>
</comment>